<organism evidence="1 2">
    <name type="scientific">Caerostris extrusa</name>
    <name type="common">Bark spider</name>
    <name type="synonym">Caerostris bankana</name>
    <dbReference type="NCBI Taxonomy" id="172846"/>
    <lineage>
        <taxon>Eukaryota</taxon>
        <taxon>Metazoa</taxon>
        <taxon>Ecdysozoa</taxon>
        <taxon>Arthropoda</taxon>
        <taxon>Chelicerata</taxon>
        <taxon>Arachnida</taxon>
        <taxon>Araneae</taxon>
        <taxon>Araneomorphae</taxon>
        <taxon>Entelegynae</taxon>
        <taxon>Araneoidea</taxon>
        <taxon>Araneidae</taxon>
        <taxon>Caerostris</taxon>
    </lineage>
</organism>
<evidence type="ECO:0000313" key="1">
    <source>
        <dbReference type="EMBL" id="GIX90338.1"/>
    </source>
</evidence>
<evidence type="ECO:0000313" key="2">
    <source>
        <dbReference type="Proteomes" id="UP001054945"/>
    </source>
</evidence>
<accession>A0AAV4P1A3</accession>
<reference evidence="1 2" key="1">
    <citation type="submission" date="2021-06" db="EMBL/GenBank/DDBJ databases">
        <title>Caerostris extrusa draft genome.</title>
        <authorList>
            <person name="Kono N."/>
            <person name="Arakawa K."/>
        </authorList>
    </citation>
    <scope>NUCLEOTIDE SEQUENCE [LARGE SCALE GENOMIC DNA]</scope>
</reference>
<gene>
    <name evidence="1" type="ORF">CEXT_544611</name>
</gene>
<keyword evidence="2" id="KW-1185">Reference proteome</keyword>
<proteinExistence type="predicted"/>
<name>A0AAV4P1A3_CAEEX</name>
<dbReference type="Proteomes" id="UP001054945">
    <property type="component" value="Unassembled WGS sequence"/>
</dbReference>
<dbReference type="EMBL" id="BPLR01021494">
    <property type="protein sequence ID" value="GIX90338.1"/>
    <property type="molecule type" value="Genomic_DNA"/>
</dbReference>
<protein>
    <submittedName>
        <fullName evidence="1">Uncharacterized protein</fullName>
    </submittedName>
</protein>
<dbReference type="AlphaFoldDB" id="A0AAV4P1A3"/>
<comment type="caution">
    <text evidence="1">The sequence shown here is derived from an EMBL/GenBank/DDBJ whole genome shotgun (WGS) entry which is preliminary data.</text>
</comment>
<sequence>MTYLLDTQLVWDKTKKLNSLKPFLMGQFLTESVVIDYGFNSPCLHSEKRNLNTKSDKIISHSQIFLMYCLAQKRIFVSIWFETRRDDTNEETKAKHTSLQMEYANYDFVSMLIVGGLISTAIDIPPQKIPYSIFDLAVRE</sequence>